<gene>
    <name evidence="2" type="ORF">NG743_25750</name>
</gene>
<sequence length="269" mass="30057">MKKYNPLNNAGKLTAFLCLLTILLTPCVIVNAGERGVLMKFGQVQTQILGEGIHLIIPVVNTVKKLSIRIHKQEISTEAASKDLQNVFTDLTLNWHFLPDKVNKIFQQIGDEDQVIESIINPAIEEVLKAVVAQYTAEEVITKRGDVKRELDQALTARLGNYNIAVDDISLVHIRFSDQFRAAVESKQIAAQEAKRAEFIALKAVKEAEVKVNLAKGEAEAQNLLRESLTPELLQRQAIEKWNGKLPLIMGKDSLNIWDIQKLITASEN</sequence>
<dbReference type="InterPro" id="IPR000163">
    <property type="entry name" value="Prohibitin"/>
</dbReference>
<evidence type="ECO:0000259" key="1">
    <source>
        <dbReference type="SMART" id="SM00244"/>
    </source>
</evidence>
<dbReference type="InterPro" id="IPR001107">
    <property type="entry name" value="Band_7"/>
</dbReference>
<dbReference type="InterPro" id="IPR036013">
    <property type="entry name" value="Band_7/SPFH_dom_sf"/>
</dbReference>
<dbReference type="PRINTS" id="PR00679">
    <property type="entry name" value="PROHIBITIN"/>
</dbReference>
<evidence type="ECO:0000313" key="3">
    <source>
        <dbReference type="Proteomes" id="UP001057561"/>
    </source>
</evidence>
<feature type="domain" description="Band 7" evidence="1">
    <location>
        <begin position="25"/>
        <end position="188"/>
    </location>
</feature>
<dbReference type="Gene3D" id="3.30.479.30">
    <property type="entry name" value="Band 7 domain"/>
    <property type="match status" value="1"/>
</dbReference>
<protein>
    <submittedName>
        <fullName evidence="2">Prohibitin family protein</fullName>
    </submittedName>
</protein>
<dbReference type="SUPFAM" id="SSF117892">
    <property type="entry name" value="Band 7/SPFH domain"/>
    <property type="match status" value="1"/>
</dbReference>
<proteinExistence type="predicted"/>
<dbReference type="EMBL" id="CP099464">
    <property type="protein sequence ID" value="UUO15354.1"/>
    <property type="molecule type" value="Genomic_DNA"/>
</dbReference>
<accession>A0ABY5LX03</accession>
<organism evidence="2 3">
    <name type="scientific">Dolichospermum heterosporum TAC447</name>
    <dbReference type="NCBI Taxonomy" id="747523"/>
    <lineage>
        <taxon>Bacteria</taxon>
        <taxon>Bacillati</taxon>
        <taxon>Cyanobacteriota</taxon>
        <taxon>Cyanophyceae</taxon>
        <taxon>Nostocales</taxon>
        <taxon>Aphanizomenonaceae</taxon>
        <taxon>Dolichospermum</taxon>
        <taxon>Dolichospermum heterosporum</taxon>
    </lineage>
</organism>
<reference evidence="2" key="1">
    <citation type="submission" date="2022-06" db="EMBL/GenBank/DDBJ databases">
        <title>Nostosin G and Spiroidesin B from the Cyanobacterium Dolichospermum sp. NIES-1697.</title>
        <authorList>
            <person name="Phan C.-S."/>
            <person name="Mehjabin J.J."/>
            <person name="Anas A.R.J."/>
            <person name="Hayasaka M."/>
            <person name="Onoki R."/>
            <person name="Wang J."/>
            <person name="Umezawa T."/>
            <person name="Washio K."/>
            <person name="Morikawa M."/>
            <person name="Okino T."/>
        </authorList>
    </citation>
    <scope>NUCLEOTIDE SEQUENCE</scope>
    <source>
        <strain evidence="2">NIES-1697</strain>
    </source>
</reference>
<name>A0ABY5LX03_9CYAN</name>
<keyword evidence="3" id="KW-1185">Reference proteome</keyword>
<dbReference type="Proteomes" id="UP001057561">
    <property type="component" value="Chromosome"/>
</dbReference>
<dbReference type="PANTHER" id="PTHR23222:SF0">
    <property type="entry name" value="PROHIBITIN 1"/>
    <property type="match status" value="1"/>
</dbReference>
<dbReference type="SMART" id="SM00244">
    <property type="entry name" value="PHB"/>
    <property type="match status" value="1"/>
</dbReference>
<dbReference type="RefSeq" id="WP_027401199.1">
    <property type="nucleotide sequence ID" value="NZ_CP099464.1"/>
</dbReference>
<dbReference type="Pfam" id="PF01145">
    <property type="entry name" value="Band_7"/>
    <property type="match status" value="1"/>
</dbReference>
<dbReference type="CDD" id="cd03401">
    <property type="entry name" value="SPFH_prohibitin"/>
    <property type="match status" value="1"/>
</dbReference>
<dbReference type="PANTHER" id="PTHR23222">
    <property type="entry name" value="PROHIBITIN"/>
    <property type="match status" value="1"/>
</dbReference>
<evidence type="ECO:0000313" key="2">
    <source>
        <dbReference type="EMBL" id="UUO15354.1"/>
    </source>
</evidence>